<comment type="caution">
    <text evidence="1">The sequence shown here is derived from an EMBL/GenBank/DDBJ whole genome shotgun (WGS) entry which is preliminary data.</text>
</comment>
<evidence type="ECO:0000313" key="2">
    <source>
        <dbReference type="Proteomes" id="UP000828390"/>
    </source>
</evidence>
<name>A0A9D3YBU6_DREPO</name>
<sequence>MLLEVHCKEIFKPAQLCVAIGRAKSLDGLRVVNFSTKCCIRQPEEVTQFLGQVNSTNTENEKSCCTRKLRYFKLIFR</sequence>
<protein>
    <submittedName>
        <fullName evidence="1">Uncharacterized protein</fullName>
    </submittedName>
</protein>
<proteinExistence type="predicted"/>
<gene>
    <name evidence="1" type="ORF">DPMN_084931</name>
</gene>
<accession>A0A9D3YBU6</accession>
<dbReference type="EMBL" id="JAIWYP010000016">
    <property type="protein sequence ID" value="KAH3697430.1"/>
    <property type="molecule type" value="Genomic_DNA"/>
</dbReference>
<evidence type="ECO:0000313" key="1">
    <source>
        <dbReference type="EMBL" id="KAH3697430.1"/>
    </source>
</evidence>
<reference evidence="1" key="2">
    <citation type="submission" date="2020-11" db="EMBL/GenBank/DDBJ databases">
        <authorList>
            <person name="McCartney M.A."/>
            <person name="Auch B."/>
            <person name="Kono T."/>
            <person name="Mallez S."/>
            <person name="Becker A."/>
            <person name="Gohl D.M."/>
            <person name="Silverstein K.A.T."/>
            <person name="Koren S."/>
            <person name="Bechman K.B."/>
            <person name="Herman A."/>
            <person name="Abrahante J.E."/>
            <person name="Garbe J."/>
        </authorList>
    </citation>
    <scope>NUCLEOTIDE SEQUENCE</scope>
    <source>
        <strain evidence="1">Duluth1</strain>
        <tissue evidence="1">Whole animal</tissue>
    </source>
</reference>
<organism evidence="1 2">
    <name type="scientific">Dreissena polymorpha</name>
    <name type="common">Zebra mussel</name>
    <name type="synonym">Mytilus polymorpha</name>
    <dbReference type="NCBI Taxonomy" id="45954"/>
    <lineage>
        <taxon>Eukaryota</taxon>
        <taxon>Metazoa</taxon>
        <taxon>Spiralia</taxon>
        <taxon>Lophotrochozoa</taxon>
        <taxon>Mollusca</taxon>
        <taxon>Bivalvia</taxon>
        <taxon>Autobranchia</taxon>
        <taxon>Heteroconchia</taxon>
        <taxon>Euheterodonta</taxon>
        <taxon>Imparidentia</taxon>
        <taxon>Neoheterodontei</taxon>
        <taxon>Myida</taxon>
        <taxon>Dreissenoidea</taxon>
        <taxon>Dreissenidae</taxon>
        <taxon>Dreissena</taxon>
    </lineage>
</organism>
<dbReference type="AlphaFoldDB" id="A0A9D3YBU6"/>
<keyword evidence="2" id="KW-1185">Reference proteome</keyword>
<reference evidence="1" key="1">
    <citation type="journal article" date="2019" name="bioRxiv">
        <title>The Genome of the Zebra Mussel, Dreissena polymorpha: A Resource for Invasive Species Research.</title>
        <authorList>
            <person name="McCartney M.A."/>
            <person name="Auch B."/>
            <person name="Kono T."/>
            <person name="Mallez S."/>
            <person name="Zhang Y."/>
            <person name="Obille A."/>
            <person name="Becker A."/>
            <person name="Abrahante J.E."/>
            <person name="Garbe J."/>
            <person name="Badalamenti J.P."/>
            <person name="Herman A."/>
            <person name="Mangelson H."/>
            <person name="Liachko I."/>
            <person name="Sullivan S."/>
            <person name="Sone E.D."/>
            <person name="Koren S."/>
            <person name="Silverstein K.A.T."/>
            <person name="Beckman K.B."/>
            <person name="Gohl D.M."/>
        </authorList>
    </citation>
    <scope>NUCLEOTIDE SEQUENCE</scope>
    <source>
        <strain evidence="1">Duluth1</strain>
        <tissue evidence="1">Whole animal</tissue>
    </source>
</reference>
<dbReference type="Proteomes" id="UP000828390">
    <property type="component" value="Unassembled WGS sequence"/>
</dbReference>